<reference evidence="2" key="2">
    <citation type="submission" date="2015-03" db="EMBL/GenBank/DDBJ databases">
        <title>Genome sequence of Paenibacillus beijingensis strain DSM 24997T.</title>
        <authorList>
            <person name="Kwak Y."/>
            <person name="Shin J.-H."/>
        </authorList>
    </citation>
    <scope>NUCLEOTIDE SEQUENCE [LARGE SCALE GENOMIC DNA]</scope>
    <source>
        <strain evidence="2">DSM 24997</strain>
    </source>
</reference>
<dbReference type="HOGENOM" id="CLU_2168440_0_0_9"/>
<protein>
    <submittedName>
        <fullName evidence="1">Uncharacterized protein</fullName>
    </submittedName>
</protein>
<name>A0A0D5NG13_9BACL</name>
<evidence type="ECO:0000313" key="2">
    <source>
        <dbReference type="Proteomes" id="UP000032633"/>
    </source>
</evidence>
<dbReference type="AlphaFoldDB" id="A0A0D5NG13"/>
<keyword evidence="2" id="KW-1185">Reference proteome</keyword>
<proteinExistence type="predicted"/>
<dbReference type="EMBL" id="CP011058">
    <property type="protein sequence ID" value="AJY73853.1"/>
    <property type="molecule type" value="Genomic_DNA"/>
</dbReference>
<dbReference type="OrthoDB" id="1494211at2"/>
<reference evidence="1 2" key="1">
    <citation type="journal article" date="2015" name="J. Biotechnol.">
        <title>Complete genome sequence of Paenibacillus beijingensis 7188(T) (=DSM 24997(T)), a novel rhizobacterium from jujube garden soil.</title>
        <authorList>
            <person name="Kwak Y."/>
            <person name="Shin J.H."/>
        </authorList>
    </citation>
    <scope>NUCLEOTIDE SEQUENCE [LARGE SCALE GENOMIC DNA]</scope>
    <source>
        <strain evidence="1 2">DSM 24997</strain>
    </source>
</reference>
<dbReference type="Proteomes" id="UP000032633">
    <property type="component" value="Chromosome"/>
</dbReference>
<dbReference type="PATRIC" id="fig|1126833.4.peg.758"/>
<evidence type="ECO:0000313" key="1">
    <source>
        <dbReference type="EMBL" id="AJY73853.1"/>
    </source>
</evidence>
<organism evidence="1 2">
    <name type="scientific">Paenibacillus beijingensis</name>
    <dbReference type="NCBI Taxonomy" id="1126833"/>
    <lineage>
        <taxon>Bacteria</taxon>
        <taxon>Bacillati</taxon>
        <taxon>Bacillota</taxon>
        <taxon>Bacilli</taxon>
        <taxon>Bacillales</taxon>
        <taxon>Paenibacillaceae</taxon>
        <taxon>Paenibacillus</taxon>
    </lineage>
</organism>
<accession>A0A0D5NG13</accession>
<sequence>MSKKDKQWEIIEKAKKILIDWSKDNDARIYTIHFIPMFDFSLEVYVFYESDNDVLQNLNNGISDNITTMFNKSLSDLGYMKYFSENIKFVFDSHENVVNNYEGSYFFRLR</sequence>
<gene>
    <name evidence="1" type="ORF">VN24_03525</name>
</gene>
<dbReference type="KEGG" id="pbj:VN24_03525"/>
<dbReference type="RefSeq" id="WP_045669288.1">
    <property type="nucleotide sequence ID" value="NZ_CP011058.1"/>
</dbReference>